<evidence type="ECO:0000259" key="6">
    <source>
        <dbReference type="SMART" id="SM00835"/>
    </source>
</evidence>
<feature type="active site" description="Proton donor" evidence="2">
    <location>
        <position position="406"/>
    </location>
</feature>
<dbReference type="Gene3D" id="2.60.120.10">
    <property type="entry name" value="Jelly Rolls"/>
    <property type="match status" value="2"/>
</dbReference>
<feature type="domain" description="Cupin type-1" evidence="6">
    <location>
        <begin position="301"/>
        <end position="442"/>
    </location>
</feature>
<feature type="binding site" evidence="3">
    <location>
        <position position="392"/>
    </location>
    <ligand>
        <name>Mn(2+)</name>
        <dbReference type="ChEBI" id="CHEBI:29035"/>
        <label>2</label>
    </ligand>
</feature>
<dbReference type="InterPro" id="IPR014710">
    <property type="entry name" value="RmlC-like_jellyroll"/>
</dbReference>
<sequence length="467" mass="50152">MRCLTDAAAFILVGLQLTRAAPASIRGPSSLLGFSESNGVNNENTDDFNHPLADGQGTTNANVGQFLDFSDIADPQPIRGTKGGTQPGSDNDILNKLYPDKVAPPGTDHGGTINAQWSLSKYPHHKLGLNRAGFSRQENTVVMPDATAFAGVQMRLEEGAYRELHWHVASEWALMLNGSARIQAINENGEAFLDDVSKGDVWFFPPGVPHSIQGLGGGTEFLLVFDDGEFSEDNTFLVSEIFAHNPKSVLSQNLGVPISAFDGIPPGELFIFPGTAAPSDIEKQNVTNSNGVIPKSATYSYHFSKQEPLDVAGGSVKIIDPQSFPIADMVSAALVTVAPGAMREIHWHPTSDEWTFFLYGQGRATLFTAEDSANTFDFSSGDVGYFPQSNSHYVQNTGDVDLVLLEVLKADHFSDIALGQWIATTPPQIVEDTLNLSSATVKALSKAKEKQYVIPSSGPVANPIKSS</sequence>
<accession>A0A9P4M2J2</accession>
<dbReference type="SMART" id="SM00835">
    <property type="entry name" value="Cupin_1"/>
    <property type="match status" value="2"/>
</dbReference>
<evidence type="ECO:0000256" key="4">
    <source>
        <dbReference type="SAM" id="MobiDB-lite"/>
    </source>
</evidence>
<feature type="binding site" evidence="3">
    <location>
        <position position="353"/>
    </location>
    <ligand>
        <name>Mn(2+)</name>
        <dbReference type="ChEBI" id="CHEBI:29035"/>
        <label>2</label>
    </ligand>
</feature>
<keyword evidence="3" id="KW-0464">Manganese</keyword>
<dbReference type="NCBIfam" id="TIGR03404">
    <property type="entry name" value="bicupin_oxalic"/>
    <property type="match status" value="1"/>
</dbReference>
<feature type="binding site" evidence="3">
    <location>
        <position position="348"/>
    </location>
    <ligand>
        <name>Mn(2+)</name>
        <dbReference type="ChEBI" id="CHEBI:29035"/>
        <label>2</label>
    </ligand>
</feature>
<evidence type="ECO:0000256" key="1">
    <source>
        <dbReference type="ARBA" id="ARBA00022723"/>
    </source>
</evidence>
<comment type="cofactor">
    <cofactor evidence="3">
        <name>Mn(2+)</name>
        <dbReference type="ChEBI" id="CHEBI:29035"/>
    </cofactor>
    <text evidence="3">Binds 2 manganese ions per subunit.</text>
</comment>
<dbReference type="GO" id="GO:0046872">
    <property type="term" value="F:metal ion binding"/>
    <property type="evidence" value="ECO:0007669"/>
    <property type="project" value="UniProtKB-KW"/>
</dbReference>
<dbReference type="GO" id="GO:0033609">
    <property type="term" value="P:oxalate metabolic process"/>
    <property type="evidence" value="ECO:0007669"/>
    <property type="project" value="InterPro"/>
</dbReference>
<dbReference type="InterPro" id="IPR006045">
    <property type="entry name" value="Cupin_1"/>
</dbReference>
<feature type="domain" description="Cupin type-1" evidence="6">
    <location>
        <begin position="127"/>
        <end position="262"/>
    </location>
</feature>
<evidence type="ECO:0000313" key="7">
    <source>
        <dbReference type="EMBL" id="KAF2095741.1"/>
    </source>
</evidence>
<dbReference type="SUPFAM" id="SSF51182">
    <property type="entry name" value="RmlC-like cupins"/>
    <property type="match status" value="1"/>
</dbReference>
<dbReference type="Proteomes" id="UP000799772">
    <property type="component" value="Unassembled WGS sequence"/>
</dbReference>
<dbReference type="PANTHER" id="PTHR35848:SF9">
    <property type="entry name" value="SLL1358 PROTEIN"/>
    <property type="match status" value="1"/>
</dbReference>
<evidence type="ECO:0000256" key="2">
    <source>
        <dbReference type="PIRSR" id="PIRSR617774-1"/>
    </source>
</evidence>
<organism evidence="7 8">
    <name type="scientific">Rhizodiscina lignyota</name>
    <dbReference type="NCBI Taxonomy" id="1504668"/>
    <lineage>
        <taxon>Eukaryota</taxon>
        <taxon>Fungi</taxon>
        <taxon>Dikarya</taxon>
        <taxon>Ascomycota</taxon>
        <taxon>Pezizomycotina</taxon>
        <taxon>Dothideomycetes</taxon>
        <taxon>Pleosporomycetidae</taxon>
        <taxon>Aulographales</taxon>
        <taxon>Rhizodiscinaceae</taxon>
        <taxon>Rhizodiscina</taxon>
    </lineage>
</organism>
<evidence type="ECO:0000313" key="8">
    <source>
        <dbReference type="Proteomes" id="UP000799772"/>
    </source>
</evidence>
<dbReference type="EMBL" id="ML978131">
    <property type="protein sequence ID" value="KAF2095741.1"/>
    <property type="molecule type" value="Genomic_DNA"/>
</dbReference>
<dbReference type="PANTHER" id="PTHR35848">
    <property type="entry name" value="OXALATE-BINDING PROTEIN"/>
    <property type="match status" value="1"/>
</dbReference>
<dbReference type="InterPro" id="IPR017774">
    <property type="entry name" value="Bicupin_oxalate_deCO2ase/Oxase"/>
</dbReference>
<gene>
    <name evidence="7" type="ORF">NA57DRAFT_44746</name>
</gene>
<keyword evidence="8" id="KW-1185">Reference proteome</keyword>
<feature type="binding site" evidence="3">
    <location>
        <position position="346"/>
    </location>
    <ligand>
        <name>Mn(2+)</name>
        <dbReference type="ChEBI" id="CHEBI:29035"/>
        <label>2</label>
    </ligand>
</feature>
<reference evidence="7" key="1">
    <citation type="journal article" date="2020" name="Stud. Mycol.">
        <title>101 Dothideomycetes genomes: a test case for predicting lifestyles and emergence of pathogens.</title>
        <authorList>
            <person name="Haridas S."/>
            <person name="Albert R."/>
            <person name="Binder M."/>
            <person name="Bloem J."/>
            <person name="Labutti K."/>
            <person name="Salamov A."/>
            <person name="Andreopoulos B."/>
            <person name="Baker S."/>
            <person name="Barry K."/>
            <person name="Bills G."/>
            <person name="Bluhm B."/>
            <person name="Cannon C."/>
            <person name="Castanera R."/>
            <person name="Culley D."/>
            <person name="Daum C."/>
            <person name="Ezra D."/>
            <person name="Gonzalez J."/>
            <person name="Henrissat B."/>
            <person name="Kuo A."/>
            <person name="Liang C."/>
            <person name="Lipzen A."/>
            <person name="Lutzoni F."/>
            <person name="Magnuson J."/>
            <person name="Mondo S."/>
            <person name="Nolan M."/>
            <person name="Ohm R."/>
            <person name="Pangilinan J."/>
            <person name="Park H.-J."/>
            <person name="Ramirez L."/>
            <person name="Alfaro M."/>
            <person name="Sun H."/>
            <person name="Tritt A."/>
            <person name="Yoshinaga Y."/>
            <person name="Zwiers L.-H."/>
            <person name="Turgeon B."/>
            <person name="Goodwin S."/>
            <person name="Spatafora J."/>
            <person name="Crous P."/>
            <person name="Grigoriev I."/>
        </authorList>
    </citation>
    <scope>NUCLEOTIDE SEQUENCE</scope>
    <source>
        <strain evidence="7">CBS 133067</strain>
    </source>
</reference>
<dbReference type="Pfam" id="PF00190">
    <property type="entry name" value="Cupin_1"/>
    <property type="match status" value="2"/>
</dbReference>
<protein>
    <submittedName>
        <fullName evidence="7">Bicupin, oxalate decarboxylase/oxidase</fullName>
    </submittedName>
</protein>
<feature type="binding site" evidence="3">
    <location>
        <position position="171"/>
    </location>
    <ligand>
        <name>Mn(2+)</name>
        <dbReference type="ChEBI" id="CHEBI:29035"/>
        <label>1</label>
    </ligand>
</feature>
<name>A0A9P4M2J2_9PEZI</name>
<evidence type="ECO:0000256" key="5">
    <source>
        <dbReference type="SAM" id="SignalP"/>
    </source>
</evidence>
<feature type="binding site" evidence="3">
    <location>
        <position position="165"/>
    </location>
    <ligand>
        <name>Mn(2+)</name>
        <dbReference type="ChEBI" id="CHEBI:29035"/>
        <label>1</label>
    </ligand>
</feature>
<dbReference type="InterPro" id="IPR011051">
    <property type="entry name" value="RmlC_Cupin_sf"/>
</dbReference>
<dbReference type="InterPro" id="IPR051610">
    <property type="entry name" value="GPI/OXD"/>
</dbReference>
<dbReference type="CDD" id="cd20305">
    <property type="entry name" value="cupin_OxDC_C"/>
    <property type="match status" value="1"/>
</dbReference>
<feature type="signal peptide" evidence="5">
    <location>
        <begin position="1"/>
        <end position="20"/>
    </location>
</feature>
<feature type="binding site" evidence="3">
    <location>
        <position position="210"/>
    </location>
    <ligand>
        <name>Mn(2+)</name>
        <dbReference type="ChEBI" id="CHEBI:29035"/>
        <label>1</label>
    </ligand>
</feature>
<feature type="region of interest" description="Disordered" evidence="4">
    <location>
        <begin position="36"/>
        <end position="60"/>
    </location>
</feature>
<feature type="binding site" evidence="3">
    <location>
        <position position="167"/>
    </location>
    <ligand>
        <name>Mn(2+)</name>
        <dbReference type="ChEBI" id="CHEBI:29035"/>
        <label>1</label>
    </ligand>
</feature>
<feature type="region of interest" description="Disordered" evidence="4">
    <location>
        <begin position="74"/>
        <end position="114"/>
    </location>
</feature>
<proteinExistence type="predicted"/>
<dbReference type="OrthoDB" id="10263073at2759"/>
<feature type="chain" id="PRO_5040260117" evidence="5">
    <location>
        <begin position="21"/>
        <end position="467"/>
    </location>
</feature>
<comment type="caution">
    <text evidence="7">The sequence shown here is derived from an EMBL/GenBank/DDBJ whole genome shotgun (WGS) entry which is preliminary data.</text>
</comment>
<keyword evidence="1 3" id="KW-0479">Metal-binding</keyword>
<keyword evidence="5" id="KW-0732">Signal</keyword>
<evidence type="ECO:0000256" key="3">
    <source>
        <dbReference type="PIRSR" id="PIRSR617774-2"/>
    </source>
</evidence>
<dbReference type="AlphaFoldDB" id="A0A9P4M2J2"/>